<proteinExistence type="predicted"/>
<dbReference type="AlphaFoldDB" id="A0A934IV93"/>
<evidence type="ECO:0000313" key="3">
    <source>
        <dbReference type="Proteomes" id="UP000602124"/>
    </source>
</evidence>
<gene>
    <name evidence="2" type="ORF">JEQ47_01605</name>
</gene>
<evidence type="ECO:0000313" key="2">
    <source>
        <dbReference type="EMBL" id="MBJ3783403.1"/>
    </source>
</evidence>
<accession>A0A934IV93</accession>
<reference evidence="2" key="1">
    <citation type="submission" date="2020-12" db="EMBL/GenBank/DDBJ databases">
        <title>Devosia sp. MSA67 isolated from Mo River.</title>
        <authorList>
            <person name="Ma F."/>
            <person name="Zi Z."/>
        </authorList>
    </citation>
    <scope>NUCLEOTIDE SEQUENCE</scope>
    <source>
        <strain evidence="2">MSA67</strain>
    </source>
</reference>
<dbReference type="Proteomes" id="UP000602124">
    <property type="component" value="Unassembled WGS sequence"/>
</dbReference>
<name>A0A934IV93_9HYPH</name>
<protein>
    <submittedName>
        <fullName evidence="2">DUF935 domain-containing protein</fullName>
    </submittedName>
</protein>
<dbReference type="InterPro" id="IPR009279">
    <property type="entry name" value="Portal_Mu"/>
</dbReference>
<organism evidence="2 3">
    <name type="scientific">Devosia sediminis</name>
    <dbReference type="NCBI Taxonomy" id="2798801"/>
    <lineage>
        <taxon>Bacteria</taxon>
        <taxon>Pseudomonadati</taxon>
        <taxon>Pseudomonadota</taxon>
        <taxon>Alphaproteobacteria</taxon>
        <taxon>Hyphomicrobiales</taxon>
        <taxon>Devosiaceae</taxon>
        <taxon>Devosia</taxon>
    </lineage>
</organism>
<dbReference type="RefSeq" id="WP_198874641.1">
    <property type="nucleotide sequence ID" value="NZ_JAEKMH010000001.1"/>
</dbReference>
<keyword evidence="3" id="KW-1185">Reference proteome</keyword>
<dbReference type="Pfam" id="PF06074">
    <property type="entry name" value="Portal_Mu"/>
    <property type="match status" value="1"/>
</dbReference>
<dbReference type="EMBL" id="JAEKMH010000001">
    <property type="protein sequence ID" value="MBJ3783403.1"/>
    <property type="molecule type" value="Genomic_DNA"/>
</dbReference>
<feature type="region of interest" description="Disordered" evidence="1">
    <location>
        <begin position="21"/>
        <end position="40"/>
    </location>
</feature>
<evidence type="ECO:0000256" key="1">
    <source>
        <dbReference type="SAM" id="MobiDB-lite"/>
    </source>
</evidence>
<comment type="caution">
    <text evidence="2">The sequence shown here is derived from an EMBL/GenBank/DDBJ whole genome shotgun (WGS) entry which is preliminary data.</text>
</comment>
<sequence length="537" mass="58128">MAIQLLDKHGRPIVKQQLVTEQASPTTRGVRQPYGAHPAAGLTPQRLARLLRDSIEGAPERYLELAEDMEERDLHYSGVLSIRKRQVANLEITVEAAGDDAESNADADLVREVIARDQFQDELVDILDAVGKGYSATEIIWDTSEGQWMPRELSFRDPRFFEFDRTDPEVLMLRGDSGHEPLKPYGWIVHRAKVKSGLTIRGGIARAVAWTFLFKSFTIKDWAIFAEAYGQPLRVGKFDPGASERDKEILLEAVSNIGTDYAAIIPQAMAIEFVEANISGSHDLYERRADFLDRQVSKVVLGATGAVDAPTGGGYASSKVHDGLREDIETADARQLAATLNRDLVRPLIDLNRGPRKKYPKLKIGRPDEEDVAALVKNVEVLVPLGLEVGMSTMQKKIGIPAPAAGEKLLVSSRSTAPAPVPGVDGEFVDPDQQRALPAPPKATLNSAQLIGVDLADGVDLAVLGIMADGGWIPLVGPIVAGLADELAAAQTLEEARTILQRRAETMGVAAFTSMLANAAFGARLAGEAEEPLTDAD</sequence>